<reference evidence="1" key="1">
    <citation type="submission" date="2019-08" db="EMBL/GenBank/DDBJ databases">
        <authorList>
            <person name="Kucharzyk K."/>
            <person name="Murdoch R.W."/>
            <person name="Higgins S."/>
            <person name="Loffler F."/>
        </authorList>
    </citation>
    <scope>NUCLEOTIDE SEQUENCE</scope>
</reference>
<sequence length="105" mass="11986">MIQLSYLMFTYQFRETALRGARERDYHCAGGVPVKPLHRRGPVVAAGPAKFRKRSRDKRVAAFDIGLREQPGRLIYDPETAVPVKRLKRRPFFGNISLMDIVAVS</sequence>
<name>A0A645B719_9ZZZZ</name>
<proteinExistence type="predicted"/>
<dbReference type="EMBL" id="VSSQ01018223">
    <property type="protein sequence ID" value="MPM61225.1"/>
    <property type="molecule type" value="Genomic_DNA"/>
</dbReference>
<accession>A0A645B719</accession>
<gene>
    <name evidence="1" type="ORF">SDC9_108082</name>
</gene>
<dbReference type="AlphaFoldDB" id="A0A645B719"/>
<protein>
    <submittedName>
        <fullName evidence="1">Uncharacterized protein</fullName>
    </submittedName>
</protein>
<evidence type="ECO:0000313" key="1">
    <source>
        <dbReference type="EMBL" id="MPM61225.1"/>
    </source>
</evidence>
<comment type="caution">
    <text evidence="1">The sequence shown here is derived from an EMBL/GenBank/DDBJ whole genome shotgun (WGS) entry which is preliminary data.</text>
</comment>
<organism evidence="1">
    <name type="scientific">bioreactor metagenome</name>
    <dbReference type="NCBI Taxonomy" id="1076179"/>
    <lineage>
        <taxon>unclassified sequences</taxon>
        <taxon>metagenomes</taxon>
        <taxon>ecological metagenomes</taxon>
    </lineage>
</organism>